<dbReference type="AlphaFoldDB" id="A0A382XZX0"/>
<reference evidence="7" key="1">
    <citation type="submission" date="2018-05" db="EMBL/GenBank/DDBJ databases">
        <authorList>
            <person name="Lanie J.A."/>
            <person name="Ng W.-L."/>
            <person name="Kazmierczak K.M."/>
            <person name="Andrzejewski T.M."/>
            <person name="Davidsen T.M."/>
            <person name="Wayne K.J."/>
            <person name="Tettelin H."/>
            <person name="Glass J.I."/>
            <person name="Rusch D."/>
            <person name="Podicherti R."/>
            <person name="Tsui H.-C.T."/>
            <person name="Winkler M.E."/>
        </authorList>
    </citation>
    <scope>NUCLEOTIDE SEQUENCE</scope>
</reference>
<dbReference type="GO" id="GO:0006096">
    <property type="term" value="P:glycolytic process"/>
    <property type="evidence" value="ECO:0007669"/>
    <property type="project" value="UniProtKB-UniPathway"/>
</dbReference>
<evidence type="ECO:0000256" key="3">
    <source>
        <dbReference type="ARBA" id="ARBA00013068"/>
    </source>
</evidence>
<accession>A0A382XZX0</accession>
<comment type="pathway">
    <text evidence="1">Carbohydrate degradation; glycolysis; D-glyceraldehyde 3-phosphate and glycerone phosphate from D-glucose: step 4/4.</text>
</comment>
<dbReference type="EC" id="4.1.2.13" evidence="3"/>
<dbReference type="GO" id="GO:0004332">
    <property type="term" value="F:fructose-bisphosphate aldolase activity"/>
    <property type="evidence" value="ECO:0007669"/>
    <property type="project" value="UniProtKB-EC"/>
</dbReference>
<protein>
    <recommendedName>
        <fullName evidence="3">fructose-bisphosphate aldolase</fullName>
        <ecNumber evidence="3">4.1.2.13</ecNumber>
    </recommendedName>
</protein>
<sequence length="69" mass="7492">SSEDATKNLYAMNISTVSKPWVLSFSFARALQQPAMGIWQGDSNNKGAAQEAFKERLSANSAARDGKKN</sequence>
<evidence type="ECO:0000256" key="1">
    <source>
        <dbReference type="ARBA" id="ARBA00004714"/>
    </source>
</evidence>
<comment type="similarity">
    <text evidence="2">Belongs to the class I fructose-bisphosphate aldolase family.</text>
</comment>
<evidence type="ECO:0000256" key="6">
    <source>
        <dbReference type="SAM" id="MobiDB-lite"/>
    </source>
</evidence>
<dbReference type="Pfam" id="PF00274">
    <property type="entry name" value="Glycolytic"/>
    <property type="match status" value="1"/>
</dbReference>
<dbReference type="InterPro" id="IPR013785">
    <property type="entry name" value="Aldolase_TIM"/>
</dbReference>
<dbReference type="SUPFAM" id="SSF51569">
    <property type="entry name" value="Aldolase"/>
    <property type="match status" value="1"/>
</dbReference>
<proteinExistence type="inferred from homology"/>
<dbReference type="EMBL" id="UINC01171308">
    <property type="protein sequence ID" value="SVD75808.1"/>
    <property type="molecule type" value="Genomic_DNA"/>
</dbReference>
<dbReference type="UniPathway" id="UPA00109">
    <property type="reaction ID" value="UER00183"/>
</dbReference>
<keyword evidence="5" id="KW-0456">Lyase</keyword>
<feature type="non-terminal residue" evidence="7">
    <location>
        <position position="1"/>
    </location>
</feature>
<evidence type="ECO:0000256" key="2">
    <source>
        <dbReference type="ARBA" id="ARBA00010387"/>
    </source>
</evidence>
<evidence type="ECO:0000313" key="7">
    <source>
        <dbReference type="EMBL" id="SVD75808.1"/>
    </source>
</evidence>
<organism evidence="7">
    <name type="scientific">marine metagenome</name>
    <dbReference type="NCBI Taxonomy" id="408172"/>
    <lineage>
        <taxon>unclassified sequences</taxon>
        <taxon>metagenomes</taxon>
        <taxon>ecological metagenomes</taxon>
    </lineage>
</organism>
<dbReference type="Gene3D" id="3.20.20.70">
    <property type="entry name" value="Aldolase class I"/>
    <property type="match status" value="1"/>
</dbReference>
<evidence type="ECO:0000256" key="5">
    <source>
        <dbReference type="ARBA" id="ARBA00023239"/>
    </source>
</evidence>
<feature type="region of interest" description="Disordered" evidence="6">
    <location>
        <begin position="41"/>
        <end position="69"/>
    </location>
</feature>
<name>A0A382XZX0_9ZZZZ</name>
<dbReference type="PANTHER" id="PTHR11627">
    <property type="entry name" value="FRUCTOSE-BISPHOSPHATE ALDOLASE"/>
    <property type="match status" value="1"/>
</dbReference>
<keyword evidence="4" id="KW-0324">Glycolysis</keyword>
<dbReference type="InterPro" id="IPR000741">
    <property type="entry name" value="FBA_I"/>
</dbReference>
<evidence type="ECO:0000256" key="4">
    <source>
        <dbReference type="ARBA" id="ARBA00023152"/>
    </source>
</evidence>
<gene>
    <name evidence="7" type="ORF">METZ01_LOCUS428662</name>
</gene>